<evidence type="ECO:0000256" key="2">
    <source>
        <dbReference type="SAM" id="MobiDB-lite"/>
    </source>
</evidence>
<proteinExistence type="predicted"/>
<evidence type="ECO:0000313" key="5">
    <source>
        <dbReference type="EMBL" id="KKM19855.1"/>
    </source>
</evidence>
<evidence type="ECO:0008006" key="6">
    <source>
        <dbReference type="Google" id="ProtNLM"/>
    </source>
</evidence>
<comment type="caution">
    <text evidence="5">The sequence shown here is derived from an EMBL/GenBank/DDBJ whole genome shotgun (WGS) entry which is preliminary data.</text>
</comment>
<evidence type="ECO:0000259" key="4">
    <source>
        <dbReference type="Pfam" id="PF20042"/>
    </source>
</evidence>
<protein>
    <recommendedName>
        <fullName evidence="6">Transposase IS66 central domain-containing protein</fullName>
    </recommendedName>
</protein>
<feature type="domain" description="DUF6444" evidence="4">
    <location>
        <begin position="29"/>
        <end position="106"/>
    </location>
</feature>
<feature type="coiled-coil region" evidence="1">
    <location>
        <begin position="23"/>
        <end position="57"/>
    </location>
</feature>
<dbReference type="NCBIfam" id="NF033517">
    <property type="entry name" value="transpos_IS66"/>
    <property type="match status" value="1"/>
</dbReference>
<dbReference type="Pfam" id="PF03050">
    <property type="entry name" value="DDE_Tnp_IS66"/>
    <property type="match status" value="1"/>
</dbReference>
<name>A0A0F9KX01_9ZZZZ</name>
<dbReference type="PANTHER" id="PTHR33678">
    <property type="entry name" value="BLL1576 PROTEIN"/>
    <property type="match status" value="1"/>
</dbReference>
<sequence>MRISREAVIRAYKAGVEAVVSLLDYANTIIEEQKKRIKELENIDELQKQHINSLEDRLVLDSHNSSKPPSTDAFGKTQKDREASIGGKKKGSGRKVGGQKGHSGTTLRMVDNPDEIVPNRVVECEQCGCCLEHIEAVDHERRQVFDLPVKKYIVIEHQGEIKECPRCGEINRAEFPEDVKSPVQYGPRAKAAAVYLKNYQLLPYERTGELFDDLYSLPICQATLVNANNTCADLLEEEETARKEQLIKSPVVHFDESGFKVEGDRQWLHSAGTERLTFYGFHRKRGQVAMDEINILPRFQGRAVHDHWKPYFNYSCQHGLCNAHHLRELAFIVERYGQKWAEKMIGFLLETKEMVEEAQSYTYCLDEQTLKKRIAKYTRILREGMLANPPPTDELDQPKRRGRKKQSKAKNLLDRLKDYKNEVLVFMYDFTVPFDNNLGERDIRMLKVQQKISGTFRSLKGASSFCRIRGYISTAKKNHANALDAIEKVFLGKPIFPQDYSSAEETSERSPPT</sequence>
<gene>
    <name evidence="5" type="ORF">LCGC14_1651400</name>
</gene>
<evidence type="ECO:0000256" key="1">
    <source>
        <dbReference type="SAM" id="Coils"/>
    </source>
</evidence>
<dbReference type="InterPro" id="IPR045618">
    <property type="entry name" value="DUF6444"/>
</dbReference>
<dbReference type="InterPro" id="IPR004291">
    <property type="entry name" value="Transposase_IS66_central"/>
</dbReference>
<evidence type="ECO:0000259" key="3">
    <source>
        <dbReference type="Pfam" id="PF03050"/>
    </source>
</evidence>
<accession>A0A0F9KX01</accession>
<dbReference type="EMBL" id="LAZR01013893">
    <property type="protein sequence ID" value="KKM19855.1"/>
    <property type="molecule type" value="Genomic_DNA"/>
</dbReference>
<dbReference type="InterPro" id="IPR052344">
    <property type="entry name" value="Transposase-related"/>
</dbReference>
<organism evidence="5">
    <name type="scientific">marine sediment metagenome</name>
    <dbReference type="NCBI Taxonomy" id="412755"/>
    <lineage>
        <taxon>unclassified sequences</taxon>
        <taxon>metagenomes</taxon>
        <taxon>ecological metagenomes</taxon>
    </lineage>
</organism>
<dbReference type="AlphaFoldDB" id="A0A0F9KX01"/>
<keyword evidence="1" id="KW-0175">Coiled coil</keyword>
<reference evidence="5" key="1">
    <citation type="journal article" date="2015" name="Nature">
        <title>Complex archaea that bridge the gap between prokaryotes and eukaryotes.</title>
        <authorList>
            <person name="Spang A."/>
            <person name="Saw J.H."/>
            <person name="Jorgensen S.L."/>
            <person name="Zaremba-Niedzwiedzka K."/>
            <person name="Martijn J."/>
            <person name="Lind A.E."/>
            <person name="van Eijk R."/>
            <person name="Schleper C."/>
            <person name="Guy L."/>
            <person name="Ettema T.J."/>
        </authorList>
    </citation>
    <scope>NUCLEOTIDE SEQUENCE</scope>
</reference>
<feature type="region of interest" description="Disordered" evidence="2">
    <location>
        <begin position="58"/>
        <end position="110"/>
    </location>
</feature>
<feature type="region of interest" description="Disordered" evidence="2">
    <location>
        <begin position="385"/>
        <end position="408"/>
    </location>
</feature>
<dbReference type="Pfam" id="PF20042">
    <property type="entry name" value="DUF6444"/>
    <property type="match status" value="1"/>
</dbReference>
<dbReference type="PANTHER" id="PTHR33678:SF1">
    <property type="entry name" value="BLL1576 PROTEIN"/>
    <property type="match status" value="1"/>
</dbReference>
<feature type="domain" description="Transposase IS66 central" evidence="3">
    <location>
        <begin position="183"/>
        <end position="463"/>
    </location>
</feature>